<comment type="caution">
    <text evidence="7">The sequence shown here is derived from an EMBL/GenBank/DDBJ whole genome shotgun (WGS) entry which is preliminary data.</text>
</comment>
<accession>A0AAD7W2H8</accession>
<dbReference type="AlphaFoldDB" id="A0AAD7W2H8"/>
<evidence type="ECO:0000256" key="4">
    <source>
        <dbReference type="SAM" id="MobiDB-lite"/>
    </source>
</evidence>
<dbReference type="GO" id="GO:0005615">
    <property type="term" value="C:extracellular space"/>
    <property type="evidence" value="ECO:0007669"/>
    <property type="project" value="TreeGrafter"/>
</dbReference>
<dbReference type="EMBL" id="JAINUG010000367">
    <property type="protein sequence ID" value="KAJ8373263.1"/>
    <property type="molecule type" value="Genomic_DNA"/>
</dbReference>
<dbReference type="PRINTS" id="PR00276">
    <property type="entry name" value="INSULINFAMLY"/>
</dbReference>
<dbReference type="GO" id="GO:0043066">
    <property type="term" value="P:negative regulation of apoptotic process"/>
    <property type="evidence" value="ECO:0007669"/>
    <property type="project" value="TreeGrafter"/>
</dbReference>
<dbReference type="PANTHER" id="PTHR46845:SF2">
    <property type="entry name" value="INSULIN-LIKE GROWTH FACTOR 3"/>
    <property type="match status" value="1"/>
</dbReference>
<dbReference type="Proteomes" id="UP001221898">
    <property type="component" value="Unassembled WGS sequence"/>
</dbReference>
<evidence type="ECO:0000259" key="6">
    <source>
        <dbReference type="SMART" id="SM00078"/>
    </source>
</evidence>
<feature type="chain" id="PRO_5041967354" description="Insulin-like domain-containing protein" evidence="5">
    <location>
        <begin position="39"/>
        <end position="171"/>
    </location>
</feature>
<evidence type="ECO:0000256" key="1">
    <source>
        <dbReference type="ARBA" id="ARBA00009034"/>
    </source>
</evidence>
<feature type="region of interest" description="Disordered" evidence="4">
    <location>
        <begin position="122"/>
        <end position="171"/>
    </location>
</feature>
<dbReference type="InterPro" id="IPR022353">
    <property type="entry name" value="Insulin_CS"/>
</dbReference>
<evidence type="ECO:0000256" key="3">
    <source>
        <dbReference type="RuleBase" id="RU000406"/>
    </source>
</evidence>
<feature type="domain" description="Insulin-like" evidence="6">
    <location>
        <begin position="40"/>
        <end position="95"/>
    </location>
</feature>
<comment type="similarity">
    <text evidence="1 3">Belongs to the insulin family.</text>
</comment>
<keyword evidence="5" id="KW-0732">Signal</keyword>
<dbReference type="GO" id="GO:0051897">
    <property type="term" value="P:positive regulation of phosphatidylinositol 3-kinase/protein kinase B signal transduction"/>
    <property type="evidence" value="ECO:0007669"/>
    <property type="project" value="TreeGrafter"/>
</dbReference>
<evidence type="ECO:0000256" key="2">
    <source>
        <dbReference type="ARBA" id="ARBA00023157"/>
    </source>
</evidence>
<feature type="compositionally biased region" description="Low complexity" evidence="4">
    <location>
        <begin position="122"/>
        <end position="134"/>
    </location>
</feature>
<evidence type="ECO:0000313" key="7">
    <source>
        <dbReference type="EMBL" id="KAJ8373263.1"/>
    </source>
</evidence>
<dbReference type="GO" id="GO:0008283">
    <property type="term" value="P:cell population proliferation"/>
    <property type="evidence" value="ECO:0007669"/>
    <property type="project" value="TreeGrafter"/>
</dbReference>
<organism evidence="7 8">
    <name type="scientific">Aldrovandia affinis</name>
    <dbReference type="NCBI Taxonomy" id="143900"/>
    <lineage>
        <taxon>Eukaryota</taxon>
        <taxon>Metazoa</taxon>
        <taxon>Chordata</taxon>
        <taxon>Craniata</taxon>
        <taxon>Vertebrata</taxon>
        <taxon>Euteleostomi</taxon>
        <taxon>Actinopterygii</taxon>
        <taxon>Neopterygii</taxon>
        <taxon>Teleostei</taxon>
        <taxon>Notacanthiformes</taxon>
        <taxon>Halosauridae</taxon>
        <taxon>Aldrovandia</taxon>
    </lineage>
</organism>
<name>A0AAD7W2H8_9TELE</name>
<dbReference type="GO" id="GO:0005179">
    <property type="term" value="F:hormone activity"/>
    <property type="evidence" value="ECO:0007669"/>
    <property type="project" value="InterPro"/>
</dbReference>
<reference evidence="7" key="1">
    <citation type="journal article" date="2023" name="Science">
        <title>Genome structures resolve the early diversification of teleost fishes.</title>
        <authorList>
            <person name="Parey E."/>
            <person name="Louis A."/>
            <person name="Montfort J."/>
            <person name="Bouchez O."/>
            <person name="Roques C."/>
            <person name="Iampietro C."/>
            <person name="Lluch J."/>
            <person name="Castinel A."/>
            <person name="Donnadieu C."/>
            <person name="Desvignes T."/>
            <person name="Floi Bucao C."/>
            <person name="Jouanno E."/>
            <person name="Wen M."/>
            <person name="Mejri S."/>
            <person name="Dirks R."/>
            <person name="Jansen H."/>
            <person name="Henkel C."/>
            <person name="Chen W.J."/>
            <person name="Zahm M."/>
            <person name="Cabau C."/>
            <person name="Klopp C."/>
            <person name="Thompson A.W."/>
            <person name="Robinson-Rechavi M."/>
            <person name="Braasch I."/>
            <person name="Lecointre G."/>
            <person name="Bobe J."/>
            <person name="Postlethwait J.H."/>
            <person name="Berthelot C."/>
            <person name="Roest Crollius H."/>
            <person name="Guiguen Y."/>
        </authorList>
    </citation>
    <scope>NUCLEOTIDE SEQUENCE</scope>
    <source>
        <strain evidence="7">NC1722</strain>
    </source>
</reference>
<dbReference type="SMART" id="SM00078">
    <property type="entry name" value="IlGF"/>
    <property type="match status" value="1"/>
</dbReference>
<evidence type="ECO:0000313" key="8">
    <source>
        <dbReference type="Proteomes" id="UP001221898"/>
    </source>
</evidence>
<keyword evidence="8" id="KW-1185">Reference proteome</keyword>
<proteinExistence type="inferred from homology"/>
<dbReference type="PANTHER" id="PTHR46845">
    <property type="entry name" value="INSULIN-LIKE GROWTH FACTOR I"/>
    <property type="match status" value="1"/>
</dbReference>
<dbReference type="SUPFAM" id="SSF56994">
    <property type="entry name" value="Insulin-like"/>
    <property type="match status" value="1"/>
</dbReference>
<comment type="subcellular location">
    <subcellularLocation>
        <location evidence="3">Secreted</location>
    </subcellularLocation>
</comment>
<dbReference type="InterPro" id="IPR036438">
    <property type="entry name" value="Insulin-like_sf"/>
</dbReference>
<dbReference type="InterPro" id="IPR016179">
    <property type="entry name" value="Insulin-like"/>
</dbReference>
<protein>
    <recommendedName>
        <fullName evidence="6">Insulin-like domain-containing protein</fullName>
    </recommendedName>
</protein>
<gene>
    <name evidence="7" type="ORF">AAFF_G00266740</name>
</gene>
<evidence type="ECO:0000256" key="5">
    <source>
        <dbReference type="SAM" id="SignalP"/>
    </source>
</evidence>
<dbReference type="Gene3D" id="1.10.100.10">
    <property type="entry name" value="Insulin-like"/>
    <property type="match status" value="1"/>
</dbReference>
<dbReference type="PROSITE" id="PS00262">
    <property type="entry name" value="INSULIN"/>
    <property type="match status" value="1"/>
</dbReference>
<sequence length="171" mass="19113">MHSSERPPHCPLTVCWWRCVCVLYPVLCLVMLPSRVEAVKARCGRELVADLEFVCGDRGFYRGKVLPGRHSSRGKGIVEQCCLRGCDLQHLEAYCAKPPRSRRHAPSHAPSHALLPAMNSVPEQEQAEAPRAAEGPFRGHRDIWRATQRPARGGVSGRRARSDWKATPSEQ</sequence>
<dbReference type="GO" id="GO:0008284">
    <property type="term" value="P:positive regulation of cell population proliferation"/>
    <property type="evidence" value="ECO:0007669"/>
    <property type="project" value="TreeGrafter"/>
</dbReference>
<keyword evidence="3" id="KW-0964">Secreted</keyword>
<dbReference type="InterPro" id="IPR022352">
    <property type="entry name" value="Ins/IGF/rlx"/>
</dbReference>
<dbReference type="Pfam" id="PF00049">
    <property type="entry name" value="Insulin"/>
    <property type="match status" value="1"/>
</dbReference>
<dbReference type="GO" id="GO:0048009">
    <property type="term" value="P:insulin-like growth factor receptor signaling pathway"/>
    <property type="evidence" value="ECO:0007669"/>
    <property type="project" value="TreeGrafter"/>
</dbReference>
<feature type="signal peptide" evidence="5">
    <location>
        <begin position="1"/>
        <end position="38"/>
    </location>
</feature>
<keyword evidence="2" id="KW-1015">Disulfide bond</keyword>
<dbReference type="GO" id="GO:0005159">
    <property type="term" value="F:insulin-like growth factor receptor binding"/>
    <property type="evidence" value="ECO:0007669"/>
    <property type="project" value="TreeGrafter"/>
</dbReference>